<dbReference type="Proteomes" id="UP001140513">
    <property type="component" value="Unassembled WGS sequence"/>
</dbReference>
<feature type="compositionally biased region" description="Pro residues" evidence="2">
    <location>
        <begin position="296"/>
        <end position="307"/>
    </location>
</feature>
<evidence type="ECO:0000313" key="3">
    <source>
        <dbReference type="EMBL" id="KAJ4351351.1"/>
    </source>
</evidence>
<dbReference type="RefSeq" id="XP_056069707.1">
    <property type="nucleotide sequence ID" value="XM_056215460.1"/>
</dbReference>
<protein>
    <submittedName>
        <fullName evidence="3">Uncharacterized protein</fullName>
    </submittedName>
</protein>
<dbReference type="EMBL" id="JAPEUX010000005">
    <property type="protein sequence ID" value="KAJ4351351.1"/>
    <property type="molecule type" value="Genomic_DNA"/>
</dbReference>
<evidence type="ECO:0000313" key="4">
    <source>
        <dbReference type="Proteomes" id="UP001140513"/>
    </source>
</evidence>
<reference evidence="3" key="1">
    <citation type="submission" date="2022-10" db="EMBL/GenBank/DDBJ databases">
        <title>Tapping the CABI collections for fungal endophytes: first genome assemblies for Collariella, Neodidymelliopsis, Ascochyta clinopodiicola, Didymella pomorum, Didymosphaeria variabile, Neocosmospora piperis and Neocucurbitaria cava.</title>
        <authorList>
            <person name="Hill R."/>
        </authorList>
    </citation>
    <scope>NUCLEOTIDE SEQUENCE</scope>
    <source>
        <strain evidence="3">IMI 356815</strain>
    </source>
</reference>
<gene>
    <name evidence="3" type="ORF">N0V89_006691</name>
</gene>
<feature type="compositionally biased region" description="Polar residues" evidence="2">
    <location>
        <begin position="252"/>
        <end position="261"/>
    </location>
</feature>
<sequence>MGSLLLQDNRTSQAAYQDYQLQLMLLEQHSKRRLLMAKQEQDRIEENNSPLQAYQNRLISLEQENKERRTKGKGNFQESSQGLHIPDQQMQHLLLEQENKRRILQAHKKQEEQKKADGLENYVEALKIEEQQITKRRSFTGEEQKGPIQPANVALHTHVTDFRAFKNQKKVCLLKSEEHYAFWQNTQPFAEPPGVPIKLESQQPQELHTQGHPAMAREEQNNPARMALGQNEMQLRRMVEADKQRVLRAKQEQANNHTSTEPAWKRGNLQSNSVTANGEPRMEWEEIFPGDIDSPPGTPRMTPPESPLPTLAECFPDYNWARMVGL</sequence>
<dbReference type="OrthoDB" id="5600002at2759"/>
<comment type="caution">
    <text evidence="3">The sequence shown here is derived from an EMBL/GenBank/DDBJ whole genome shotgun (WGS) entry which is preliminary data.</text>
</comment>
<feature type="region of interest" description="Disordered" evidence="2">
    <location>
        <begin position="249"/>
        <end position="310"/>
    </location>
</feature>
<dbReference type="GeneID" id="80910221"/>
<keyword evidence="1" id="KW-0175">Coiled coil</keyword>
<feature type="coiled-coil region" evidence="1">
    <location>
        <begin position="51"/>
        <end position="129"/>
    </location>
</feature>
<dbReference type="AlphaFoldDB" id="A0A9W8XJH1"/>
<evidence type="ECO:0000256" key="2">
    <source>
        <dbReference type="SAM" id="MobiDB-lite"/>
    </source>
</evidence>
<evidence type="ECO:0000256" key="1">
    <source>
        <dbReference type="SAM" id="Coils"/>
    </source>
</evidence>
<proteinExistence type="predicted"/>
<keyword evidence="4" id="KW-1185">Reference proteome</keyword>
<name>A0A9W8XJH1_9PLEO</name>
<accession>A0A9W8XJH1</accession>
<organism evidence="3 4">
    <name type="scientific">Didymosphaeria variabile</name>
    <dbReference type="NCBI Taxonomy" id="1932322"/>
    <lineage>
        <taxon>Eukaryota</taxon>
        <taxon>Fungi</taxon>
        <taxon>Dikarya</taxon>
        <taxon>Ascomycota</taxon>
        <taxon>Pezizomycotina</taxon>
        <taxon>Dothideomycetes</taxon>
        <taxon>Pleosporomycetidae</taxon>
        <taxon>Pleosporales</taxon>
        <taxon>Massarineae</taxon>
        <taxon>Didymosphaeriaceae</taxon>
        <taxon>Didymosphaeria</taxon>
    </lineage>
</organism>